<dbReference type="eggNOG" id="ENOG5031QZA">
    <property type="taxonomic scope" value="Bacteria"/>
</dbReference>
<dbReference type="KEGG" id="sdv:BN159_p11"/>
<dbReference type="OrthoDB" id="4236581at2"/>
<organism evidence="2">
    <name type="scientific">Streptomyces davaonensis (strain DSM 101723 / JCM 4913 / KCC S-0913 / 768)</name>
    <dbReference type="NCBI Taxonomy" id="1214101"/>
    <lineage>
        <taxon>Bacteria</taxon>
        <taxon>Bacillati</taxon>
        <taxon>Actinomycetota</taxon>
        <taxon>Actinomycetes</taxon>
        <taxon>Kitasatosporales</taxon>
        <taxon>Streptomycetaceae</taxon>
        <taxon>Streptomyces</taxon>
    </lineage>
</organism>
<dbReference type="PATRIC" id="fig|1214101.3.peg.8604"/>
<dbReference type="Proteomes" id="UP000008043">
    <property type="component" value="Plasmid pSDA1"/>
</dbReference>
<dbReference type="HOGENOM" id="CLU_2572332_0_0_11"/>
<keyword evidence="1" id="KW-0614">Plasmid</keyword>
<geneLocation type="plasmid" evidence="1 2">
    <name>pSDA1</name>
</geneLocation>
<keyword evidence="2" id="KW-1185">Reference proteome</keyword>
<proteinExistence type="predicted"/>
<sequence length="85" mass="9638">MRYGVVVEELAVAVMAQLPDDRARQEVMALVEVARMDPRAWPDVRDPGSVEEIREAFGRRCWIQYMPHAGAIEVRDIGWVGLTPC</sequence>
<name>K4RGK0_STRDJ</name>
<dbReference type="AlphaFoldDB" id="K4RGK0"/>
<reference evidence="1 2" key="1">
    <citation type="journal article" date="2012" name="J. Bacteriol.">
        <title>Genome sequence of the bacterium Streptomyces davawensis JCM 4913 and heterologous production of the unique antibiotic roseoflavin.</title>
        <authorList>
            <person name="Jankowitsch F."/>
            <person name="Schwarz J."/>
            <person name="Ruckert C."/>
            <person name="Gust B."/>
            <person name="Szczepanowski R."/>
            <person name="Blom J."/>
            <person name="Pelzer S."/>
            <person name="Kalinowski J."/>
            <person name="Mack M."/>
        </authorList>
    </citation>
    <scope>NUCLEOTIDE SEQUENCE [LARGE SCALE GENOMIC DNA]</scope>
    <source>
        <strain evidence="2">DSM 101723 / JCM 4913 / KCC S-0913 / 768</strain>
        <plasmid evidence="1 2">pSDA1</plasmid>
    </source>
</reference>
<protein>
    <submittedName>
        <fullName evidence="1">Uncharacterized protein</fullName>
    </submittedName>
</protein>
<dbReference type="EMBL" id="HE971710">
    <property type="protein sequence ID" value="CCK32892.1"/>
    <property type="molecule type" value="Genomic_DNA"/>
</dbReference>
<evidence type="ECO:0000313" key="1">
    <source>
        <dbReference type="EMBL" id="CCK32892.1"/>
    </source>
</evidence>
<dbReference type="RefSeq" id="WP_015449431.1">
    <property type="nucleotide sequence ID" value="NC_020545.1"/>
</dbReference>
<accession>K4RGK0</accession>
<evidence type="ECO:0000313" key="2">
    <source>
        <dbReference type="Proteomes" id="UP000008043"/>
    </source>
</evidence>
<gene>
    <name evidence="1" type="ORF">BN159_p11</name>
</gene>